<dbReference type="InterPro" id="IPR036055">
    <property type="entry name" value="LDL_receptor-like_sf"/>
</dbReference>
<dbReference type="SMART" id="SM00192">
    <property type="entry name" value="LDLa"/>
    <property type="match status" value="1"/>
</dbReference>
<keyword evidence="1 2" id="KW-1015">Disulfide bond</keyword>
<evidence type="ECO:0000256" key="2">
    <source>
        <dbReference type="PROSITE-ProRule" id="PRU00124"/>
    </source>
</evidence>
<accession>A0AA89BKH5</accession>
<comment type="caution">
    <text evidence="4">The sequence shown here is derived from an EMBL/GenBank/DDBJ whole genome shotgun (WGS) entry which is preliminary data.</text>
</comment>
<dbReference type="AlphaFoldDB" id="A0AA89BKH5"/>
<keyword evidence="3" id="KW-0472">Membrane</keyword>
<organism evidence="4 5">
    <name type="scientific">Pinctada imbricata</name>
    <name type="common">Atlantic pearl-oyster</name>
    <name type="synonym">Pinctada martensii</name>
    <dbReference type="NCBI Taxonomy" id="66713"/>
    <lineage>
        <taxon>Eukaryota</taxon>
        <taxon>Metazoa</taxon>
        <taxon>Spiralia</taxon>
        <taxon>Lophotrochozoa</taxon>
        <taxon>Mollusca</taxon>
        <taxon>Bivalvia</taxon>
        <taxon>Autobranchia</taxon>
        <taxon>Pteriomorphia</taxon>
        <taxon>Pterioida</taxon>
        <taxon>Pterioidea</taxon>
        <taxon>Pteriidae</taxon>
        <taxon>Pinctada</taxon>
    </lineage>
</organism>
<reference evidence="4" key="1">
    <citation type="submission" date="2019-08" db="EMBL/GenBank/DDBJ databases">
        <title>The improved chromosome-level genome for the pearl oyster Pinctada fucata martensii using PacBio sequencing and Hi-C.</title>
        <authorList>
            <person name="Zheng Z."/>
        </authorList>
    </citation>
    <scope>NUCLEOTIDE SEQUENCE</scope>
    <source>
        <strain evidence="4">ZZ-2019</strain>
        <tissue evidence="4">Adductor muscle</tissue>
    </source>
</reference>
<keyword evidence="3" id="KW-1133">Transmembrane helix</keyword>
<gene>
    <name evidence="4" type="ORF">FSP39_009515</name>
</gene>
<dbReference type="InterPro" id="IPR023415">
    <property type="entry name" value="LDLR_class-A_CS"/>
</dbReference>
<evidence type="ECO:0000313" key="5">
    <source>
        <dbReference type="Proteomes" id="UP001186944"/>
    </source>
</evidence>
<sequence>MQWLISLVTSHVQYTEQKVVTDTTKPTTAAITNNKNNNNKNNNTSTTTTTFDLIKDSDFRRNPFCYCIQGWSVAIRGYPPIAKKTPEYTGFVAPGSCSVDEFLCTSNECISQRRLCDGTSDCRSGEDEDMCSDDGPAMTVSGVPLSVFIGAVVSCLVVILFLSACLFYVAKRYIKHRSQHSNLSSLSKYNLGYELVSQDTLCNFGEELLCTSTPRQGVRGIAQITTPDTCRALFINEQNNNDCKRLKETQYNHCPSHVNRHEREPLTGSDVILHHKRISAIKDSGFHSDSCEARAIGDGSGGLNMSLFESIT</sequence>
<dbReference type="InterPro" id="IPR002172">
    <property type="entry name" value="LDrepeatLR_classA_rpt"/>
</dbReference>
<feature type="transmembrane region" description="Helical" evidence="3">
    <location>
        <begin position="147"/>
        <end position="170"/>
    </location>
</feature>
<feature type="disulfide bond" evidence="2">
    <location>
        <begin position="104"/>
        <end position="122"/>
    </location>
</feature>
<dbReference type="PROSITE" id="PS01209">
    <property type="entry name" value="LDLRA_1"/>
    <property type="match status" value="1"/>
</dbReference>
<feature type="disulfide bond" evidence="2">
    <location>
        <begin position="116"/>
        <end position="131"/>
    </location>
</feature>
<dbReference type="Gene3D" id="4.10.400.10">
    <property type="entry name" value="Low-density Lipoprotein Receptor"/>
    <property type="match status" value="1"/>
</dbReference>
<evidence type="ECO:0000256" key="3">
    <source>
        <dbReference type="SAM" id="Phobius"/>
    </source>
</evidence>
<dbReference type="PROSITE" id="PS50068">
    <property type="entry name" value="LDLRA_2"/>
    <property type="match status" value="1"/>
</dbReference>
<dbReference type="Pfam" id="PF00057">
    <property type="entry name" value="Ldl_recept_a"/>
    <property type="match status" value="1"/>
</dbReference>
<dbReference type="Proteomes" id="UP001186944">
    <property type="component" value="Unassembled WGS sequence"/>
</dbReference>
<keyword evidence="3" id="KW-0812">Transmembrane</keyword>
<dbReference type="EMBL" id="VSWD01000012">
    <property type="protein sequence ID" value="KAK3085843.1"/>
    <property type="molecule type" value="Genomic_DNA"/>
</dbReference>
<feature type="disulfide bond" evidence="2">
    <location>
        <begin position="97"/>
        <end position="109"/>
    </location>
</feature>
<dbReference type="CDD" id="cd00112">
    <property type="entry name" value="LDLa"/>
    <property type="match status" value="1"/>
</dbReference>
<evidence type="ECO:0000256" key="1">
    <source>
        <dbReference type="ARBA" id="ARBA00023157"/>
    </source>
</evidence>
<keyword evidence="5" id="KW-1185">Reference proteome</keyword>
<evidence type="ECO:0000313" key="4">
    <source>
        <dbReference type="EMBL" id="KAK3085843.1"/>
    </source>
</evidence>
<proteinExistence type="predicted"/>
<name>A0AA89BKH5_PINIB</name>
<protein>
    <submittedName>
        <fullName evidence="4">Uncharacterized protein</fullName>
    </submittedName>
</protein>
<dbReference type="SUPFAM" id="SSF57424">
    <property type="entry name" value="LDL receptor-like module"/>
    <property type="match status" value="1"/>
</dbReference>